<keyword evidence="10" id="KW-1185">Reference proteome</keyword>
<dbReference type="PANTHER" id="PTHR21624">
    <property type="entry name" value="STEROL DESATURASE-RELATED PROTEIN"/>
    <property type="match status" value="1"/>
</dbReference>
<comment type="subcellular location">
    <subcellularLocation>
        <location evidence="1">Endomembrane system</location>
        <topology evidence="1">Multi-pass membrane protein</topology>
    </subcellularLocation>
</comment>
<keyword evidence="3 7" id="KW-1133">Transmembrane helix</keyword>
<keyword evidence="5" id="KW-0443">Lipid metabolism</keyword>
<feature type="transmembrane region" description="Helical" evidence="7">
    <location>
        <begin position="40"/>
        <end position="58"/>
    </location>
</feature>
<dbReference type="GO" id="GO:0016020">
    <property type="term" value="C:membrane"/>
    <property type="evidence" value="ECO:0007669"/>
    <property type="project" value="GOC"/>
</dbReference>
<dbReference type="OrthoDB" id="9770329at2"/>
<evidence type="ECO:0000256" key="3">
    <source>
        <dbReference type="ARBA" id="ARBA00022989"/>
    </source>
</evidence>
<evidence type="ECO:0000313" key="9">
    <source>
        <dbReference type="EMBL" id="TDP01103.1"/>
    </source>
</evidence>
<evidence type="ECO:0000256" key="2">
    <source>
        <dbReference type="ARBA" id="ARBA00022692"/>
    </source>
</evidence>
<dbReference type="Proteomes" id="UP000294656">
    <property type="component" value="Unassembled WGS sequence"/>
</dbReference>
<gene>
    <name evidence="9" type="ORF">DFP79_0255</name>
</gene>
<dbReference type="GO" id="GO:0012505">
    <property type="term" value="C:endomembrane system"/>
    <property type="evidence" value="ECO:0007669"/>
    <property type="project" value="UniProtKB-SubCell"/>
</dbReference>
<feature type="domain" description="Fatty acid hydroxylase" evidence="8">
    <location>
        <begin position="139"/>
        <end position="285"/>
    </location>
</feature>
<evidence type="ECO:0000256" key="5">
    <source>
        <dbReference type="ARBA" id="ARBA00023098"/>
    </source>
</evidence>
<protein>
    <submittedName>
        <fullName evidence="9">Sterol desaturase/sphingolipid hydroxylase (Fatty acid hydroxylase superfamily)</fullName>
    </submittedName>
</protein>
<dbReference type="RefSeq" id="WP_133502151.1">
    <property type="nucleotide sequence ID" value="NZ_SNXC01000003.1"/>
</dbReference>
<dbReference type="AlphaFoldDB" id="A0A4V3CHC4"/>
<dbReference type="PANTHER" id="PTHR21624:SF1">
    <property type="entry name" value="ALKYLGLYCEROL MONOOXYGENASE"/>
    <property type="match status" value="1"/>
</dbReference>
<evidence type="ECO:0000259" key="8">
    <source>
        <dbReference type="Pfam" id="PF04116"/>
    </source>
</evidence>
<evidence type="ECO:0000256" key="1">
    <source>
        <dbReference type="ARBA" id="ARBA00004127"/>
    </source>
</evidence>
<feature type="transmembrane region" description="Helical" evidence="7">
    <location>
        <begin position="190"/>
        <end position="209"/>
    </location>
</feature>
<dbReference type="GO" id="GO:0008610">
    <property type="term" value="P:lipid biosynthetic process"/>
    <property type="evidence" value="ECO:0007669"/>
    <property type="project" value="InterPro"/>
</dbReference>
<feature type="transmembrane region" description="Helical" evidence="7">
    <location>
        <begin position="215"/>
        <end position="235"/>
    </location>
</feature>
<keyword evidence="4" id="KW-0560">Oxidoreductase</keyword>
<dbReference type="Pfam" id="PF04116">
    <property type="entry name" value="FA_hydroxylase"/>
    <property type="match status" value="1"/>
</dbReference>
<dbReference type="GO" id="GO:0050479">
    <property type="term" value="F:glyceryl-ether monooxygenase activity"/>
    <property type="evidence" value="ECO:0007669"/>
    <property type="project" value="TreeGrafter"/>
</dbReference>
<keyword evidence="6 7" id="KW-0472">Membrane</keyword>
<evidence type="ECO:0000256" key="4">
    <source>
        <dbReference type="ARBA" id="ARBA00023002"/>
    </source>
</evidence>
<dbReference type="InterPro" id="IPR006694">
    <property type="entry name" value="Fatty_acid_hydroxylase"/>
</dbReference>
<comment type="caution">
    <text evidence="9">The sequence shown here is derived from an EMBL/GenBank/DDBJ whole genome shotgun (WGS) entry which is preliminary data.</text>
</comment>
<evidence type="ECO:0000256" key="6">
    <source>
        <dbReference type="ARBA" id="ARBA00023136"/>
    </source>
</evidence>
<evidence type="ECO:0000256" key="7">
    <source>
        <dbReference type="SAM" id="Phobius"/>
    </source>
</evidence>
<dbReference type="GO" id="GO:0006643">
    <property type="term" value="P:membrane lipid metabolic process"/>
    <property type="evidence" value="ECO:0007669"/>
    <property type="project" value="TreeGrafter"/>
</dbReference>
<dbReference type="InterPro" id="IPR051689">
    <property type="entry name" value="Sterol_desaturase/TMEM195"/>
</dbReference>
<dbReference type="EMBL" id="SNXC01000003">
    <property type="protein sequence ID" value="TDP01103.1"/>
    <property type="molecule type" value="Genomic_DNA"/>
</dbReference>
<proteinExistence type="predicted"/>
<evidence type="ECO:0000313" key="10">
    <source>
        <dbReference type="Proteomes" id="UP000294656"/>
    </source>
</evidence>
<sequence length="335" mass="38759">MSIELGGVLSSMIAGYSEWLVIELSGIFSDLTNLKKRVSLPYLLTGILFTYVIFYLRYRATAIERLKPLFTLTLWTNRSARSDYGLWILNRLILPFIYPKLITKLTLITFLMYQLGRVELFEVSLALSDWQVMTLFSVSYFLLDDFSRFYTHRLMHWWPFLWQFHRVHHSATVLTPFTVLRTHPIEGVLFYLRSLAVQSVLVSTFIILFPGQVSLFMVMGVFASTFVFNLLGANLRHSPIPLSYGSKIEKWIISPAQHQLHHSRDKAHYDCNFGVVLAIWDRLFSSWAKGSDSQKLLYGTGTSLDQSHVVMLYVEPFISLARSGVSSLRRLIKHR</sequence>
<organism evidence="9 10">
    <name type="scientific">Marinomonas balearica</name>
    <dbReference type="NCBI Taxonomy" id="491947"/>
    <lineage>
        <taxon>Bacteria</taxon>
        <taxon>Pseudomonadati</taxon>
        <taxon>Pseudomonadota</taxon>
        <taxon>Gammaproteobacteria</taxon>
        <taxon>Oceanospirillales</taxon>
        <taxon>Oceanospirillaceae</taxon>
        <taxon>Marinomonas</taxon>
    </lineage>
</organism>
<name>A0A4V3CHC4_9GAMM</name>
<dbReference type="GO" id="GO:0005506">
    <property type="term" value="F:iron ion binding"/>
    <property type="evidence" value="ECO:0007669"/>
    <property type="project" value="InterPro"/>
</dbReference>
<keyword evidence="2 7" id="KW-0812">Transmembrane</keyword>
<reference evidence="9 10" key="1">
    <citation type="submission" date="2019-03" db="EMBL/GenBank/DDBJ databases">
        <title>Genomic Encyclopedia of Type Strains, Phase III (KMG-III): the genomes of soil and plant-associated and newly described type strains.</title>
        <authorList>
            <person name="Whitman W."/>
        </authorList>
    </citation>
    <scope>NUCLEOTIDE SEQUENCE [LARGE SCALE GENOMIC DNA]</scope>
    <source>
        <strain evidence="9 10">CECT 7378</strain>
    </source>
</reference>
<accession>A0A4V3CHC4</accession>